<dbReference type="AlphaFoldDB" id="A0A840NIV0"/>
<evidence type="ECO:0000259" key="3">
    <source>
        <dbReference type="PROSITE" id="PS51677"/>
    </source>
</evidence>
<dbReference type="Gene3D" id="2.60.120.260">
    <property type="entry name" value="Galactose-binding domain-like"/>
    <property type="match status" value="1"/>
</dbReference>
<proteinExistence type="predicted"/>
<dbReference type="Pfam" id="PF01522">
    <property type="entry name" value="Polysacc_deac_1"/>
    <property type="match status" value="1"/>
</dbReference>
<feature type="signal peptide" evidence="2">
    <location>
        <begin position="1"/>
        <end position="45"/>
    </location>
</feature>
<dbReference type="Gene3D" id="3.20.20.370">
    <property type="entry name" value="Glycoside hydrolase/deacetylase"/>
    <property type="match status" value="1"/>
</dbReference>
<evidence type="ECO:0000256" key="1">
    <source>
        <dbReference type="ARBA" id="ARBA00022729"/>
    </source>
</evidence>
<dbReference type="PANTHER" id="PTHR34216:SF11">
    <property type="entry name" value="CHITOOLIGOSACCHARIDE DEACETYLASE"/>
    <property type="match status" value="1"/>
</dbReference>
<dbReference type="RefSeq" id="WP_184477930.1">
    <property type="nucleotide sequence ID" value="NZ_JACHIV010000001.1"/>
</dbReference>
<organism evidence="4 5">
    <name type="scientific">Saccharopolyspora gloriosae</name>
    <dbReference type="NCBI Taxonomy" id="455344"/>
    <lineage>
        <taxon>Bacteria</taxon>
        <taxon>Bacillati</taxon>
        <taxon>Actinomycetota</taxon>
        <taxon>Actinomycetes</taxon>
        <taxon>Pseudonocardiales</taxon>
        <taxon>Pseudonocardiaceae</taxon>
        <taxon>Saccharopolyspora</taxon>
    </lineage>
</organism>
<dbReference type="InterPro" id="IPR011330">
    <property type="entry name" value="Glyco_hydro/deAcase_b/a-brl"/>
</dbReference>
<accession>A0A840NIV0</accession>
<protein>
    <submittedName>
        <fullName evidence="4">Peptidoglycan/xylan/chitin deacetylase (PgdA/CDA1 family)</fullName>
    </submittedName>
</protein>
<evidence type="ECO:0000256" key="2">
    <source>
        <dbReference type="SAM" id="SignalP"/>
    </source>
</evidence>
<dbReference type="PANTHER" id="PTHR34216">
    <property type="match status" value="1"/>
</dbReference>
<comment type="caution">
    <text evidence="4">The sequence shown here is derived from an EMBL/GenBank/DDBJ whole genome shotgun (WGS) entry which is preliminary data.</text>
</comment>
<evidence type="ECO:0000313" key="4">
    <source>
        <dbReference type="EMBL" id="MBB5068197.1"/>
    </source>
</evidence>
<dbReference type="InterPro" id="IPR002509">
    <property type="entry name" value="NODB_dom"/>
</dbReference>
<dbReference type="InterPro" id="IPR051398">
    <property type="entry name" value="Polysacch_Deacetylase"/>
</dbReference>
<evidence type="ECO:0000313" key="5">
    <source>
        <dbReference type="Proteomes" id="UP000580474"/>
    </source>
</evidence>
<keyword evidence="5" id="KW-1185">Reference proteome</keyword>
<keyword evidence="1 2" id="KW-0732">Signal</keyword>
<gene>
    <name evidence="4" type="ORF">BJ969_001285</name>
</gene>
<feature type="domain" description="NodB homology" evidence="3">
    <location>
        <begin position="56"/>
        <end position="310"/>
    </location>
</feature>
<reference evidence="4 5" key="1">
    <citation type="submission" date="2020-08" db="EMBL/GenBank/DDBJ databases">
        <title>Sequencing the genomes of 1000 actinobacteria strains.</title>
        <authorList>
            <person name="Klenk H.-P."/>
        </authorList>
    </citation>
    <scope>NUCLEOTIDE SEQUENCE [LARGE SCALE GENOMIC DNA]</scope>
    <source>
        <strain evidence="4 5">DSM 45582</strain>
    </source>
</reference>
<dbReference type="GO" id="GO:0016810">
    <property type="term" value="F:hydrolase activity, acting on carbon-nitrogen (but not peptide) bonds"/>
    <property type="evidence" value="ECO:0007669"/>
    <property type="project" value="InterPro"/>
</dbReference>
<dbReference type="CDD" id="cd10967">
    <property type="entry name" value="CE4_GLA_like_6s"/>
    <property type="match status" value="1"/>
</dbReference>
<dbReference type="GO" id="GO:0005975">
    <property type="term" value="P:carbohydrate metabolic process"/>
    <property type="evidence" value="ECO:0007669"/>
    <property type="project" value="InterPro"/>
</dbReference>
<sequence>MGGHRMHLRDIRHRWPGRLATHRRALVSLLLAALLGVAAASPVTAAPAQHSPQPGTVVTFTFDDGSVSQTTGAEVLQRHGMHGTFYIISGAIASPGYLGHEELRRVAEEGHEIGGHTVTHPDLTQVSPDEMRRQICDDRANLNRWGYQVTSFTAPFDEVDDDVRAAVEQCGYSSARTMGGLRARDCPDCVAAESMPPADPYEIRSPGMLTRDTTVDELKEAVTRADDSGGGWVPLVLHQTCDMCGPLAVSPGVLDEFAAWLHDRGTAVRTVHEVIGGAVAPVHRAPPPQQRDRPVNASLEQAGPDGVPLGWETGGWGTNTPVWTRTRDAHDGEWAQRLDMPRFTDGDAKLMSTLDLGEYALPARKGQNYSLSTWYKSTAPTQLAVYYRDRVGQWRYWAAGPTFAPAQQWTEASWTTPAVPEEATGISFGLALFSRGSLTTDDYGVRVNAEASNDSACRDLDWWVPRRWLCL</sequence>
<dbReference type="EMBL" id="JACHIV010000001">
    <property type="protein sequence ID" value="MBB5068197.1"/>
    <property type="molecule type" value="Genomic_DNA"/>
</dbReference>
<feature type="chain" id="PRO_5032465999" evidence="2">
    <location>
        <begin position="46"/>
        <end position="471"/>
    </location>
</feature>
<dbReference type="SUPFAM" id="SSF88713">
    <property type="entry name" value="Glycoside hydrolase/deacetylase"/>
    <property type="match status" value="1"/>
</dbReference>
<dbReference type="Proteomes" id="UP000580474">
    <property type="component" value="Unassembled WGS sequence"/>
</dbReference>
<dbReference type="PROSITE" id="PS51677">
    <property type="entry name" value="NODB"/>
    <property type="match status" value="1"/>
</dbReference>
<name>A0A840NIV0_9PSEU</name>